<evidence type="ECO:0000313" key="1">
    <source>
        <dbReference type="EMBL" id="CAG8750627.1"/>
    </source>
</evidence>
<dbReference type="OrthoDB" id="2441935at2759"/>
<dbReference type="AlphaFoldDB" id="A0A9N9IUQ6"/>
<sequence length="317" mass="35958">MARGQKNPEITETRNGVTNYINFMKDFYPRESAFPVQVDYLKQYIDYKVKAGKLQIKYLKLYVTNIKAHNEALGFSWAFGAIIKTALVVVSSNLLPTDINSSNLNAYSLQSSDSLCNSQFRQSYDQNSSGINTLNVSVDNNIQANITQNDNFLYNPSPCDARPFLPAEISAPNIVPLPTGINSYIQLMHLRSNQFDTQHVIPSNNFPTVPTDNAYFLISRDERPFHSPGINASNNIPLHIDTQHTCIIPNNNFIYSQSFPDARPSLQPEINANFQNTFLNQLPNPNIGVQELEKQNFISNAWKQIYDSQRKLLIYIL</sequence>
<evidence type="ECO:0000313" key="2">
    <source>
        <dbReference type="Proteomes" id="UP000789396"/>
    </source>
</evidence>
<dbReference type="Proteomes" id="UP000789396">
    <property type="component" value="Unassembled WGS sequence"/>
</dbReference>
<proteinExistence type="predicted"/>
<dbReference type="EMBL" id="CAJVPZ010036159">
    <property type="protein sequence ID" value="CAG8750627.1"/>
    <property type="molecule type" value="Genomic_DNA"/>
</dbReference>
<gene>
    <name evidence="1" type="ORF">RFULGI_LOCUS13568</name>
</gene>
<name>A0A9N9IUQ6_9GLOM</name>
<comment type="caution">
    <text evidence="1">The sequence shown here is derived from an EMBL/GenBank/DDBJ whole genome shotgun (WGS) entry which is preliminary data.</text>
</comment>
<protein>
    <submittedName>
        <fullName evidence="1">6340_t:CDS:1</fullName>
    </submittedName>
</protein>
<accession>A0A9N9IUQ6</accession>
<keyword evidence="2" id="KW-1185">Reference proteome</keyword>
<organism evidence="1 2">
    <name type="scientific">Racocetra fulgida</name>
    <dbReference type="NCBI Taxonomy" id="60492"/>
    <lineage>
        <taxon>Eukaryota</taxon>
        <taxon>Fungi</taxon>
        <taxon>Fungi incertae sedis</taxon>
        <taxon>Mucoromycota</taxon>
        <taxon>Glomeromycotina</taxon>
        <taxon>Glomeromycetes</taxon>
        <taxon>Diversisporales</taxon>
        <taxon>Gigasporaceae</taxon>
        <taxon>Racocetra</taxon>
    </lineage>
</organism>
<reference evidence="1" key="1">
    <citation type="submission" date="2021-06" db="EMBL/GenBank/DDBJ databases">
        <authorList>
            <person name="Kallberg Y."/>
            <person name="Tangrot J."/>
            <person name="Rosling A."/>
        </authorList>
    </citation>
    <scope>NUCLEOTIDE SEQUENCE</scope>
    <source>
        <strain evidence="1">IN212</strain>
    </source>
</reference>